<dbReference type="PANTHER" id="PTHR21392:SF0">
    <property type="entry name" value="TRNA-URIDINE AMINOCARBOXYPROPYLTRANSFERASE 2"/>
    <property type="match status" value="1"/>
</dbReference>
<evidence type="ECO:0000256" key="3">
    <source>
        <dbReference type="ARBA" id="ARBA00022691"/>
    </source>
</evidence>
<proteinExistence type="inferred from homology"/>
<gene>
    <name evidence="9" type="ORF">WJX81_001262</name>
</gene>
<evidence type="ECO:0000256" key="7">
    <source>
        <dbReference type="SAM" id="MobiDB-lite"/>
    </source>
</evidence>
<comment type="caution">
    <text evidence="9">The sequence shown here is derived from an EMBL/GenBank/DDBJ whole genome shotgun (WGS) entry which is preliminary data.</text>
</comment>
<dbReference type="InterPro" id="IPR005636">
    <property type="entry name" value="DTW"/>
</dbReference>
<dbReference type="GO" id="GO:0016432">
    <property type="term" value="F:tRNA-uridine aminocarboxypropyltransferase activity"/>
    <property type="evidence" value="ECO:0007669"/>
    <property type="project" value="UniProtKB-EC"/>
</dbReference>
<evidence type="ECO:0000313" key="10">
    <source>
        <dbReference type="Proteomes" id="UP001445335"/>
    </source>
</evidence>
<evidence type="ECO:0000313" key="9">
    <source>
        <dbReference type="EMBL" id="KAK9821318.1"/>
    </source>
</evidence>
<sequence length="290" mass="30751">MAYFLAQGGALDASYQPEGGVQVPLSSRHCPDCRRPRRTCLCSALPPRRVNTQGHVIVLQHPAEQKRRLATVPLLQACLSRCTVLRGRRFKVGEHPELGAALDEAAAANAPIYLLFPGGNARCGSEGGPVDAEAGRAAVDSQPAYWLIALDGTWQQATEMFRAAAPWLLAHGTRVELPHERSAAPTSDPPGHPSPAGGMGPGDGPQARRPAAPGILAPIRTEPLRGCVTTLEAVARALALLEGDAGLQQVLLAPLRRMTELQAQFDPAVRERLAGGPCNSRSGRCAAFLR</sequence>
<evidence type="ECO:0000256" key="4">
    <source>
        <dbReference type="ARBA" id="ARBA00022694"/>
    </source>
</evidence>
<dbReference type="EMBL" id="JALJOU010000103">
    <property type="protein sequence ID" value="KAK9821318.1"/>
    <property type="molecule type" value="Genomic_DNA"/>
</dbReference>
<keyword evidence="4" id="KW-0819">tRNA processing</keyword>
<name>A0AAW1QIM8_9CHLO</name>
<keyword evidence="2" id="KW-0808">Transferase</keyword>
<keyword evidence="3" id="KW-0949">S-adenosyl-L-methionine</keyword>
<dbReference type="Pfam" id="PF03942">
    <property type="entry name" value="DTW"/>
    <property type="match status" value="1"/>
</dbReference>
<reference evidence="9 10" key="1">
    <citation type="journal article" date="2024" name="Nat. Commun.">
        <title>Phylogenomics reveals the evolutionary origins of lichenization in chlorophyte algae.</title>
        <authorList>
            <person name="Puginier C."/>
            <person name="Libourel C."/>
            <person name="Otte J."/>
            <person name="Skaloud P."/>
            <person name="Haon M."/>
            <person name="Grisel S."/>
            <person name="Petersen M."/>
            <person name="Berrin J.G."/>
            <person name="Delaux P.M."/>
            <person name="Dal Grande F."/>
            <person name="Keller J."/>
        </authorList>
    </citation>
    <scope>NUCLEOTIDE SEQUENCE [LARGE SCALE GENOMIC DNA]</scope>
    <source>
        <strain evidence="9 10">SAG 245.80</strain>
    </source>
</reference>
<evidence type="ECO:0000259" key="8">
    <source>
        <dbReference type="SMART" id="SM01144"/>
    </source>
</evidence>
<dbReference type="AlphaFoldDB" id="A0AAW1QIM8"/>
<evidence type="ECO:0000256" key="6">
    <source>
        <dbReference type="ARBA" id="ARBA00048718"/>
    </source>
</evidence>
<keyword evidence="10" id="KW-1185">Reference proteome</keyword>
<dbReference type="GO" id="GO:0008033">
    <property type="term" value="P:tRNA processing"/>
    <property type="evidence" value="ECO:0007669"/>
    <property type="project" value="UniProtKB-KW"/>
</dbReference>
<feature type="domain" description="DTW" evidence="8">
    <location>
        <begin position="26"/>
        <end position="267"/>
    </location>
</feature>
<dbReference type="PANTHER" id="PTHR21392">
    <property type="entry name" value="TRNA-URIDINE AMINOCARBOXYPROPYLTRANSFERASE 2"/>
    <property type="match status" value="1"/>
</dbReference>
<evidence type="ECO:0000256" key="5">
    <source>
        <dbReference type="ARBA" id="ARBA00034489"/>
    </source>
</evidence>
<evidence type="ECO:0000256" key="1">
    <source>
        <dbReference type="ARBA" id="ARBA00012386"/>
    </source>
</evidence>
<feature type="region of interest" description="Disordered" evidence="7">
    <location>
        <begin position="178"/>
        <end position="211"/>
    </location>
</feature>
<comment type="catalytic activity">
    <reaction evidence="6">
        <text>a uridine in tRNA + S-adenosyl-L-methionine = a 3-[(3S)-3-amino-3-carboxypropyl]uridine in tRNA + S-methyl-5'-thioadenosine + H(+)</text>
        <dbReference type="Rhea" id="RHEA:62432"/>
        <dbReference type="Rhea" id="RHEA-COMP:13339"/>
        <dbReference type="Rhea" id="RHEA-COMP:16092"/>
        <dbReference type="ChEBI" id="CHEBI:15378"/>
        <dbReference type="ChEBI" id="CHEBI:17509"/>
        <dbReference type="ChEBI" id="CHEBI:59789"/>
        <dbReference type="ChEBI" id="CHEBI:65315"/>
        <dbReference type="ChEBI" id="CHEBI:82930"/>
        <dbReference type="EC" id="2.5.1.25"/>
    </reaction>
</comment>
<organism evidence="9 10">
    <name type="scientific">Elliptochloris bilobata</name>
    <dbReference type="NCBI Taxonomy" id="381761"/>
    <lineage>
        <taxon>Eukaryota</taxon>
        <taxon>Viridiplantae</taxon>
        <taxon>Chlorophyta</taxon>
        <taxon>core chlorophytes</taxon>
        <taxon>Trebouxiophyceae</taxon>
        <taxon>Trebouxiophyceae incertae sedis</taxon>
        <taxon>Elliptochloris clade</taxon>
        <taxon>Elliptochloris</taxon>
    </lineage>
</organism>
<accession>A0AAW1QIM8</accession>
<protein>
    <recommendedName>
        <fullName evidence="1">tRNA-uridine aminocarboxypropyltransferase</fullName>
        <ecNumber evidence="1">2.5.1.25</ecNumber>
    </recommendedName>
</protein>
<dbReference type="InterPro" id="IPR039262">
    <property type="entry name" value="DTWD2/TAPT"/>
</dbReference>
<comment type="similarity">
    <text evidence="5">Belongs to the TDD superfamily. DTWD2 family.</text>
</comment>
<dbReference type="EC" id="2.5.1.25" evidence="1"/>
<dbReference type="SMART" id="SM01144">
    <property type="entry name" value="DTW"/>
    <property type="match status" value="1"/>
</dbReference>
<evidence type="ECO:0000256" key="2">
    <source>
        <dbReference type="ARBA" id="ARBA00022679"/>
    </source>
</evidence>
<dbReference type="Proteomes" id="UP001445335">
    <property type="component" value="Unassembled WGS sequence"/>
</dbReference>